<accession>B9TBX4</accession>
<reference evidence="2" key="1">
    <citation type="journal article" date="2010" name="Nat. Biotechnol.">
        <title>Draft genome sequence of the oilseed species Ricinus communis.</title>
        <authorList>
            <person name="Chan A.P."/>
            <person name="Crabtree J."/>
            <person name="Zhao Q."/>
            <person name="Lorenzi H."/>
            <person name="Orvis J."/>
            <person name="Puiu D."/>
            <person name="Melake-Berhan A."/>
            <person name="Jones K.M."/>
            <person name="Redman J."/>
            <person name="Chen G."/>
            <person name="Cahoon E.B."/>
            <person name="Gedil M."/>
            <person name="Stanke M."/>
            <person name="Haas B.J."/>
            <person name="Wortman J.R."/>
            <person name="Fraser-Liggett C.M."/>
            <person name="Ravel J."/>
            <person name="Rabinowicz P.D."/>
        </authorList>
    </citation>
    <scope>NUCLEOTIDE SEQUENCE [LARGE SCALE GENOMIC DNA]</scope>
    <source>
        <strain evidence="2">cv. Hale</strain>
    </source>
</reference>
<evidence type="ECO:0000313" key="1">
    <source>
        <dbReference type="EMBL" id="EEF26639.1"/>
    </source>
</evidence>
<gene>
    <name evidence="1" type="ORF">RCOM_0298910</name>
</gene>
<keyword evidence="2" id="KW-1185">Reference proteome</keyword>
<sequence>MITLPLPDGNVQESIRACAASIQNVDLAHRLIAAELHFVAAERNYEGAAQHTSLFSIADSNDVAGMITVEEMKNLYKNTFAKLGSSCRHLYDKIRVRAKICPLCNSRSVTTLDHYLPQANHAAFVLTPLNMVPACGDCNKQKLVFDPSVIEEQTLHPYFDMLPTDQAWLNAEIIPGKPPGVVFSAVPPTHWDATLASRLIHHFDSFGLNELYSAKAASEVAQIAALAEIEYVSCGSVGLRNHLQLQASVRRAAAPHSWIPALYKGLADCEWFIDGGFRDIEVG</sequence>
<dbReference type="AlphaFoldDB" id="B9TBX4"/>
<evidence type="ECO:0000313" key="2">
    <source>
        <dbReference type="Proteomes" id="UP000008311"/>
    </source>
</evidence>
<proteinExistence type="predicted"/>
<dbReference type="InParanoid" id="B9TBX4"/>
<name>B9TBX4_RICCO</name>
<dbReference type="Proteomes" id="UP000008311">
    <property type="component" value="Unassembled WGS sequence"/>
</dbReference>
<dbReference type="EMBL" id="EQ976828">
    <property type="protein sequence ID" value="EEF26639.1"/>
    <property type="molecule type" value="Genomic_DNA"/>
</dbReference>
<protein>
    <submittedName>
        <fullName evidence="1">Protein ea31, putative</fullName>
    </submittedName>
</protein>
<organism evidence="1 2">
    <name type="scientific">Ricinus communis</name>
    <name type="common">Castor bean</name>
    <dbReference type="NCBI Taxonomy" id="3988"/>
    <lineage>
        <taxon>Eukaryota</taxon>
        <taxon>Viridiplantae</taxon>
        <taxon>Streptophyta</taxon>
        <taxon>Embryophyta</taxon>
        <taxon>Tracheophyta</taxon>
        <taxon>Spermatophyta</taxon>
        <taxon>Magnoliopsida</taxon>
        <taxon>eudicotyledons</taxon>
        <taxon>Gunneridae</taxon>
        <taxon>Pentapetalae</taxon>
        <taxon>rosids</taxon>
        <taxon>fabids</taxon>
        <taxon>Malpighiales</taxon>
        <taxon>Euphorbiaceae</taxon>
        <taxon>Acalyphoideae</taxon>
        <taxon>Acalypheae</taxon>
        <taxon>Ricinus</taxon>
    </lineage>
</organism>
<dbReference type="Gene3D" id="1.10.30.50">
    <property type="match status" value="1"/>
</dbReference>